<keyword evidence="4 7" id="KW-0745">Spermidine biosynthesis</keyword>
<dbReference type="Gene3D" id="3.40.50.150">
    <property type="entry name" value="Vaccinia Virus protein VP39"/>
    <property type="match status" value="1"/>
</dbReference>
<evidence type="ECO:0000256" key="6">
    <source>
        <dbReference type="RuleBase" id="RU003836"/>
    </source>
</evidence>
<accession>A0A5Q2MVR0</accession>
<comment type="function">
    <text evidence="4">Catalyzes the irreversible transfer of a propylamine group from the amino donor S-adenosylmethioninamine (decarboxy-AdoMet) to putrescine (1,4-diaminobutane) to yield spermidine.</text>
</comment>
<dbReference type="PROSITE" id="PS51006">
    <property type="entry name" value="PABS_2"/>
    <property type="match status" value="1"/>
</dbReference>
<dbReference type="EMBL" id="CP045875">
    <property type="protein sequence ID" value="QGG46268.1"/>
    <property type="molecule type" value="Genomic_DNA"/>
</dbReference>
<dbReference type="OrthoDB" id="9793120at2"/>
<feature type="binding site" evidence="4">
    <location>
        <position position="163"/>
    </location>
    <ligand>
        <name>S-methyl-5'-thioadenosine</name>
        <dbReference type="ChEBI" id="CHEBI:17509"/>
    </ligand>
</feature>
<dbReference type="Pfam" id="PF01564">
    <property type="entry name" value="Spermine_synth"/>
    <property type="match status" value="1"/>
</dbReference>
<feature type="domain" description="PABS" evidence="8">
    <location>
        <begin position="3"/>
        <end position="236"/>
    </location>
</feature>
<sequence length="288" mass="32386">MSITTFTEEHTEGYNLQWKIKSILHQEKSAYQEITVADTVQFGRCLILDGAMQITVQDAFIYHELMAHICLASHRQPRNVLIIGGGDGGIIKEVLKHPMVEKVTLVEIDERVVALSKKYLPEFSRSLDHPKVSVVIQDGFDFIAKHQNHFDVILVDSSDPSGPAAPLFSKKFYQLVQEALKQEGIFTAQIGSPLFELDKLKTVYERVKSLFPIARYYMASIPTYSTGPYSLIYGSKGIDPLSPRDVPYLEGLTQYYTPEIHRAAFALPPFIHNAIVGKDTDLSAQARK</sequence>
<feature type="active site" description="Proton acceptor" evidence="4 5">
    <location>
        <position position="156"/>
    </location>
</feature>
<evidence type="ECO:0000259" key="8">
    <source>
        <dbReference type="PROSITE" id="PS51006"/>
    </source>
</evidence>
<dbReference type="PANTHER" id="PTHR11558">
    <property type="entry name" value="SPERMIDINE/SPERMINE SYNTHASE"/>
    <property type="match status" value="1"/>
</dbReference>
<comment type="pathway">
    <text evidence="4">Amine and polyamine biosynthesis; spermidine biosynthesis; spermidine from putrescine: step 1/1.</text>
</comment>
<dbReference type="InterPro" id="IPR029063">
    <property type="entry name" value="SAM-dependent_MTases_sf"/>
</dbReference>
<dbReference type="Pfam" id="PF17284">
    <property type="entry name" value="Spermine_synt_N"/>
    <property type="match status" value="1"/>
</dbReference>
<name>A0A5Q2MVR0_9FIRM</name>
<evidence type="ECO:0000313" key="9">
    <source>
        <dbReference type="EMBL" id="QGG46268.1"/>
    </source>
</evidence>
<dbReference type="PANTHER" id="PTHR11558:SF11">
    <property type="entry name" value="SPERMIDINE SYNTHASE"/>
    <property type="match status" value="1"/>
</dbReference>
<dbReference type="GO" id="GO:0005829">
    <property type="term" value="C:cytosol"/>
    <property type="evidence" value="ECO:0007669"/>
    <property type="project" value="TreeGrafter"/>
</dbReference>
<feature type="binding site" evidence="4">
    <location>
        <position position="63"/>
    </location>
    <ligand>
        <name>spermidine</name>
        <dbReference type="ChEBI" id="CHEBI:57834"/>
    </ligand>
</feature>
<dbReference type="EC" id="2.5.1.16" evidence="4"/>
<dbReference type="Proteomes" id="UP000366051">
    <property type="component" value="Chromosome"/>
</dbReference>
<dbReference type="InterPro" id="IPR037163">
    <property type="entry name" value="Spermidine_synt_N_sf"/>
</dbReference>
<dbReference type="PROSITE" id="PS01330">
    <property type="entry name" value="PABS_1"/>
    <property type="match status" value="1"/>
</dbReference>
<feature type="binding site" evidence="4">
    <location>
        <position position="87"/>
    </location>
    <ligand>
        <name>spermidine</name>
        <dbReference type="ChEBI" id="CHEBI:57834"/>
    </ligand>
</feature>
<evidence type="ECO:0000256" key="7">
    <source>
        <dbReference type="RuleBase" id="RU003837"/>
    </source>
</evidence>
<comment type="subunit">
    <text evidence="4">Homodimer or homotetramer.</text>
</comment>
<evidence type="ECO:0000256" key="1">
    <source>
        <dbReference type="ARBA" id="ARBA00007867"/>
    </source>
</evidence>
<keyword evidence="3 4" id="KW-0620">Polyamine biosynthesis</keyword>
<dbReference type="AlphaFoldDB" id="A0A5Q2MVR0"/>
<organism evidence="9 10">
    <name type="scientific">Heliorestis convoluta</name>
    <dbReference type="NCBI Taxonomy" id="356322"/>
    <lineage>
        <taxon>Bacteria</taxon>
        <taxon>Bacillati</taxon>
        <taxon>Bacillota</taxon>
        <taxon>Clostridia</taxon>
        <taxon>Eubacteriales</taxon>
        <taxon>Heliobacteriaceae</taxon>
        <taxon>Heliorestis</taxon>
    </lineage>
</organism>
<evidence type="ECO:0000256" key="4">
    <source>
        <dbReference type="HAMAP-Rule" id="MF_00198"/>
    </source>
</evidence>
<evidence type="ECO:0000256" key="5">
    <source>
        <dbReference type="PROSITE-ProRule" id="PRU00354"/>
    </source>
</evidence>
<dbReference type="CDD" id="cd02440">
    <property type="entry name" value="AdoMet_MTases"/>
    <property type="match status" value="1"/>
</dbReference>
<reference evidence="10" key="1">
    <citation type="submission" date="2019-11" db="EMBL/GenBank/DDBJ databases">
        <title>Genome sequence of Heliorestis convoluta strain HH, an alkaliphilic and minimalistic phototrophic bacterium from a soda lake in Egypt.</title>
        <authorList>
            <person name="Dewey E.D."/>
            <person name="Stokes L.M."/>
            <person name="Burchell B.M."/>
            <person name="Shaffer K.N."/>
            <person name="Huntington A.M."/>
            <person name="Baker J.M."/>
            <person name="Nadendla S."/>
            <person name="Giglio M.G."/>
            <person name="Touchman J.W."/>
            <person name="Blankenship R.E."/>
            <person name="Madigan M.T."/>
            <person name="Sattley W.M."/>
        </authorList>
    </citation>
    <scope>NUCLEOTIDE SEQUENCE [LARGE SCALE GENOMIC DNA]</scope>
    <source>
        <strain evidence="10">HH</strain>
    </source>
</reference>
<dbReference type="InterPro" id="IPR030374">
    <property type="entry name" value="PABS"/>
</dbReference>
<dbReference type="GO" id="GO:0008295">
    <property type="term" value="P:spermidine biosynthetic process"/>
    <property type="evidence" value="ECO:0007669"/>
    <property type="project" value="UniProtKB-UniRule"/>
</dbReference>
<dbReference type="SUPFAM" id="SSF53335">
    <property type="entry name" value="S-adenosyl-L-methionine-dependent methyltransferases"/>
    <property type="match status" value="1"/>
</dbReference>
<evidence type="ECO:0000256" key="3">
    <source>
        <dbReference type="ARBA" id="ARBA00023115"/>
    </source>
</evidence>
<dbReference type="UniPathway" id="UPA00248">
    <property type="reaction ID" value="UER00314"/>
</dbReference>
<dbReference type="KEGG" id="hcv:FTV88_0089"/>
<feature type="binding site" evidence="4">
    <location>
        <begin position="156"/>
        <end position="159"/>
    </location>
    <ligand>
        <name>spermidine</name>
        <dbReference type="ChEBI" id="CHEBI:57834"/>
    </ligand>
</feature>
<dbReference type="InterPro" id="IPR030373">
    <property type="entry name" value="PABS_CS"/>
</dbReference>
<comment type="catalytic activity">
    <reaction evidence="4 7">
        <text>S-adenosyl 3-(methylsulfanyl)propylamine + putrescine = S-methyl-5'-thioadenosine + spermidine + H(+)</text>
        <dbReference type="Rhea" id="RHEA:12721"/>
        <dbReference type="ChEBI" id="CHEBI:15378"/>
        <dbReference type="ChEBI" id="CHEBI:17509"/>
        <dbReference type="ChEBI" id="CHEBI:57443"/>
        <dbReference type="ChEBI" id="CHEBI:57834"/>
        <dbReference type="ChEBI" id="CHEBI:326268"/>
        <dbReference type="EC" id="2.5.1.16"/>
    </reaction>
</comment>
<dbReference type="InterPro" id="IPR001045">
    <property type="entry name" value="Spermi_synthase"/>
</dbReference>
<comment type="similarity">
    <text evidence="1 4 6">Belongs to the spermidine/spermine synthase family.</text>
</comment>
<dbReference type="Gene3D" id="2.30.140.10">
    <property type="entry name" value="Spermidine synthase, tetramerisation domain"/>
    <property type="match status" value="1"/>
</dbReference>
<dbReference type="GO" id="GO:0004766">
    <property type="term" value="F:spermidine synthase activity"/>
    <property type="evidence" value="ECO:0007669"/>
    <property type="project" value="UniProtKB-UniRule"/>
</dbReference>
<evidence type="ECO:0000256" key="2">
    <source>
        <dbReference type="ARBA" id="ARBA00022679"/>
    </source>
</evidence>
<feature type="binding site" evidence="4">
    <location>
        <begin position="138"/>
        <end position="139"/>
    </location>
    <ligand>
        <name>S-methyl-5'-thioadenosine</name>
        <dbReference type="ChEBI" id="CHEBI:17509"/>
    </ligand>
</feature>
<proteinExistence type="inferred from homology"/>
<dbReference type="InterPro" id="IPR035246">
    <property type="entry name" value="Spermidine_synt_N"/>
</dbReference>
<dbReference type="RefSeq" id="WP_153723875.1">
    <property type="nucleotide sequence ID" value="NZ_CP045875.1"/>
</dbReference>
<keyword evidence="10" id="KW-1185">Reference proteome</keyword>
<dbReference type="NCBIfam" id="TIGR00417">
    <property type="entry name" value="speE"/>
    <property type="match status" value="1"/>
</dbReference>
<dbReference type="HAMAP" id="MF_00198">
    <property type="entry name" value="Spermidine_synth"/>
    <property type="match status" value="1"/>
</dbReference>
<dbReference type="NCBIfam" id="NF002010">
    <property type="entry name" value="PRK00811.1"/>
    <property type="match status" value="1"/>
</dbReference>
<gene>
    <name evidence="4" type="primary">speE</name>
    <name evidence="9" type="ORF">FTV88_0089</name>
</gene>
<feature type="binding site" evidence="4">
    <location>
        <position position="107"/>
    </location>
    <ligand>
        <name>S-methyl-5'-thioadenosine</name>
        <dbReference type="ChEBI" id="CHEBI:17509"/>
    </ligand>
</feature>
<evidence type="ECO:0000313" key="10">
    <source>
        <dbReference type="Proteomes" id="UP000366051"/>
    </source>
</evidence>
<protein>
    <recommendedName>
        <fullName evidence="4">Polyamine aminopropyltransferase</fullName>
    </recommendedName>
    <alternativeName>
        <fullName evidence="4">Putrescine aminopropyltransferase</fullName>
        <shortName evidence="4">PAPT</shortName>
    </alternativeName>
    <alternativeName>
        <fullName evidence="4">Spermidine synthase</fullName>
        <shortName evidence="4">SPDS</shortName>
        <shortName evidence="4">SPDSY</shortName>
        <ecNumber evidence="4">2.5.1.16</ecNumber>
    </alternativeName>
</protein>
<feature type="binding site" evidence="4">
    <location>
        <position position="32"/>
    </location>
    <ligand>
        <name>S-methyl-5'-thioadenosine</name>
        <dbReference type="ChEBI" id="CHEBI:17509"/>
    </ligand>
</feature>
<keyword evidence="2 4" id="KW-0808">Transferase</keyword>